<feature type="region of interest" description="Disordered" evidence="1">
    <location>
        <begin position="255"/>
        <end position="339"/>
    </location>
</feature>
<keyword evidence="4" id="KW-1185">Reference proteome</keyword>
<evidence type="ECO:0000256" key="1">
    <source>
        <dbReference type="SAM" id="MobiDB-lite"/>
    </source>
</evidence>
<name>A0A1I6HG04_9EURY</name>
<protein>
    <submittedName>
        <fullName evidence="3">HNH endonuclease</fullName>
    </submittedName>
</protein>
<dbReference type="Gene3D" id="1.10.30.50">
    <property type="match status" value="1"/>
</dbReference>
<keyword evidence="3" id="KW-0540">Nuclease</keyword>
<feature type="compositionally biased region" description="Basic and acidic residues" evidence="1">
    <location>
        <begin position="262"/>
        <end position="271"/>
    </location>
</feature>
<proteinExistence type="predicted"/>
<dbReference type="InterPro" id="IPR003615">
    <property type="entry name" value="HNH_nuc"/>
</dbReference>
<dbReference type="Pfam" id="PF01844">
    <property type="entry name" value="HNH"/>
    <property type="match status" value="1"/>
</dbReference>
<dbReference type="CDD" id="cd00085">
    <property type="entry name" value="HNHc"/>
    <property type="match status" value="1"/>
</dbReference>
<feature type="region of interest" description="Disordered" evidence="1">
    <location>
        <begin position="1"/>
        <end position="38"/>
    </location>
</feature>
<dbReference type="OrthoDB" id="11472at2157"/>
<dbReference type="EMBL" id="FOYS01000003">
    <property type="protein sequence ID" value="SFR53435.1"/>
    <property type="molecule type" value="Genomic_DNA"/>
</dbReference>
<dbReference type="GO" id="GO:0003676">
    <property type="term" value="F:nucleic acid binding"/>
    <property type="evidence" value="ECO:0007669"/>
    <property type="project" value="InterPro"/>
</dbReference>
<dbReference type="RefSeq" id="WP_089880611.1">
    <property type="nucleotide sequence ID" value="NZ_FOYS01000003.1"/>
</dbReference>
<dbReference type="STRING" id="555875.SAMN04488124_2204"/>
<dbReference type="GO" id="GO:0008270">
    <property type="term" value="F:zinc ion binding"/>
    <property type="evidence" value="ECO:0007669"/>
    <property type="project" value="InterPro"/>
</dbReference>
<evidence type="ECO:0000313" key="4">
    <source>
        <dbReference type="Proteomes" id="UP000243250"/>
    </source>
</evidence>
<feature type="domain" description="HNH nuclease" evidence="2">
    <location>
        <begin position="39"/>
        <end position="97"/>
    </location>
</feature>
<reference evidence="4" key="1">
    <citation type="submission" date="2016-10" db="EMBL/GenBank/DDBJ databases">
        <authorList>
            <person name="Varghese N."/>
            <person name="Submissions S."/>
        </authorList>
    </citation>
    <scope>NUCLEOTIDE SEQUENCE [LARGE SCALE GENOMIC DNA]</scope>
    <source>
        <strain evidence="4">CGMCC 1.8711</strain>
    </source>
</reference>
<feature type="compositionally biased region" description="Basic and acidic residues" evidence="1">
    <location>
        <begin position="1"/>
        <end position="16"/>
    </location>
</feature>
<dbReference type="SMART" id="SM00507">
    <property type="entry name" value="HNHc"/>
    <property type="match status" value="1"/>
</dbReference>
<accession>A0A1I6HG04</accession>
<keyword evidence="3" id="KW-0378">Hydrolase</keyword>
<sequence length="356" mass="39714">MTETQSHDHDATRPETSELSGEPAERLTPEECHETVDPETRATVLSDYGHRCQVCGRYGPQKGGLATLHVHHIERNPDGMDEHDLENLTLLCRSCHSWFHQKATPDDAPVEITEADQTVLLPQDIEILRYVADHGPARTGDIASGLPTDLSVSAIRERLWVLMGLDNLVKTRDRQIVDKDVETGEWGLVEQIENSARGHIPDDPQLLLQRMEDEQVRQALDRGCDRSDIIDVLDVSRRTTFNKHKRACAYDFPLSAFSRGGRPTDSDRSERSTTATDKTAGESDEQQRLDAVTEQDPDSLGRTETWGTPEPDSETRPSDENGEDASQAVTESGADDELRMHLQHAIDALQEVNSAL</sequence>
<feature type="compositionally biased region" description="Basic and acidic residues" evidence="1">
    <location>
        <begin position="23"/>
        <end position="38"/>
    </location>
</feature>
<dbReference type="AlphaFoldDB" id="A0A1I6HG04"/>
<evidence type="ECO:0000259" key="2">
    <source>
        <dbReference type="SMART" id="SM00507"/>
    </source>
</evidence>
<dbReference type="Proteomes" id="UP000243250">
    <property type="component" value="Unassembled WGS sequence"/>
</dbReference>
<evidence type="ECO:0000313" key="3">
    <source>
        <dbReference type="EMBL" id="SFR53435.1"/>
    </source>
</evidence>
<organism evidence="3 4">
    <name type="scientific">Halogeometricum limi</name>
    <dbReference type="NCBI Taxonomy" id="555875"/>
    <lineage>
        <taxon>Archaea</taxon>
        <taxon>Methanobacteriati</taxon>
        <taxon>Methanobacteriota</taxon>
        <taxon>Stenosarchaea group</taxon>
        <taxon>Halobacteria</taxon>
        <taxon>Halobacteriales</taxon>
        <taxon>Haloferacaceae</taxon>
        <taxon>Halogeometricum</taxon>
    </lineage>
</organism>
<dbReference type="GO" id="GO:0004519">
    <property type="term" value="F:endonuclease activity"/>
    <property type="evidence" value="ECO:0007669"/>
    <property type="project" value="UniProtKB-KW"/>
</dbReference>
<keyword evidence="3" id="KW-0255">Endonuclease</keyword>
<gene>
    <name evidence="3" type="ORF">SAMN04488124_2204</name>
</gene>
<dbReference type="InterPro" id="IPR002711">
    <property type="entry name" value="HNH"/>
</dbReference>
<feature type="compositionally biased region" description="Basic and acidic residues" evidence="1">
    <location>
        <begin position="279"/>
        <end position="288"/>
    </location>
</feature>